<evidence type="ECO:0000313" key="3">
    <source>
        <dbReference type="EMBL" id="KAK4271497.1"/>
    </source>
</evidence>
<name>A0AAE1JJ06_9FABA</name>
<evidence type="ECO:0008006" key="5">
    <source>
        <dbReference type="Google" id="ProtNLM"/>
    </source>
</evidence>
<keyword evidence="4" id="KW-1185">Reference proteome</keyword>
<evidence type="ECO:0000313" key="4">
    <source>
        <dbReference type="Proteomes" id="UP001293593"/>
    </source>
</evidence>
<feature type="compositionally biased region" description="Pro residues" evidence="2">
    <location>
        <begin position="422"/>
        <end position="434"/>
    </location>
</feature>
<sequence length="815" mass="90792">MASMGFCGLKPMFHRRSKTFSFEAVKGQSVPRNTKPAKVEKKRREESMKNSVVSNTDHMVLTMELQKKILAFRDILDLTPCDTSASLHQLVIKTLENLQRLYPEVIPANEVSGIKNKFTDERLAYFCKALKSLGETWLEHNNDCTQNKFEFEFPSCKDGSNMQQLGESLMVTLNHLIKMASSEKFDLVMMMEEEENQNKRELGYSSSFTESIYSYGSSPPITPTSVLPPELKYSYSYRHNRSINNGESPSRTSSVSYSSSYSSSSPLLLSLRLQSVGKLSPLEVKRLSFHMRQPSHINEKVNDKINNDDDDNMEVDAKSEKDSSDGTDLVFDMDNSLESVSDTPIDHTKSEKPQAAEIPPPPQLQQNLIVVERPPPPPPPPPPSPPQLQQNSIVVERAPPPPPPPPPSPPQLQQNSIVVERPSPPPPPPPPSPPQLQQNSIVVERPPPPPPPPPPSPPKLQQNARVPPPTPPPPPPSLAPNLQENASTTTRPPPPPQQPGSAPPPPPPMLPPGNGRAPPPPPPGPGGAGRSLRPKVTTKLKRSSHIGNLYRTLKVKVEGSSIAKSSSGERRSGIGQSSAAGGKQGMAQAIAEMTRRSSYFQQIEEDVKKYSKQITEMRSSISNFKTNDMIELANFHKAIESVLENLTDESQVFSRFEGFPTKKLEAIRMAAALYNKLSSIVSELQNWNTVLPSDQFLDKVERYFNKIKIEVDALERTKDEEFKKFKSQNIEFDFTILIKIKETMVDVSSHFMELVLKERHEADSSGSKCKTGKMLWRAFQFVFRVYTFAGGQDDRADKLTRELAREIENNPINAA</sequence>
<evidence type="ECO:0000256" key="2">
    <source>
        <dbReference type="SAM" id="MobiDB-lite"/>
    </source>
</evidence>
<feature type="compositionally biased region" description="Pro residues" evidence="2">
    <location>
        <begin position="398"/>
        <end position="410"/>
    </location>
</feature>
<feature type="compositionally biased region" description="Pro residues" evidence="2">
    <location>
        <begin position="466"/>
        <end position="478"/>
    </location>
</feature>
<feature type="region of interest" description="Disordered" evidence="2">
    <location>
        <begin position="559"/>
        <end position="587"/>
    </location>
</feature>
<gene>
    <name evidence="3" type="ORF">QN277_020186</name>
</gene>
<feature type="compositionally biased region" description="Pro residues" evidence="2">
    <location>
        <begin position="445"/>
        <end position="458"/>
    </location>
</feature>
<proteinExistence type="predicted"/>
<reference evidence="3" key="1">
    <citation type="submission" date="2023-10" db="EMBL/GenBank/DDBJ databases">
        <title>Chromosome-level genome of the transformable northern wattle, Acacia crassicarpa.</title>
        <authorList>
            <person name="Massaro I."/>
            <person name="Sinha N.R."/>
            <person name="Poethig S."/>
            <person name="Leichty A.R."/>
        </authorList>
    </citation>
    <scope>NUCLEOTIDE SEQUENCE</scope>
    <source>
        <strain evidence="3">Acra3RX</strain>
        <tissue evidence="3">Leaf</tissue>
    </source>
</reference>
<dbReference type="PRINTS" id="PR01217">
    <property type="entry name" value="PRICHEXTENSN"/>
</dbReference>
<feature type="compositionally biased region" description="Basic residues" evidence="2">
    <location>
        <begin position="532"/>
        <end position="544"/>
    </location>
</feature>
<dbReference type="PANTHER" id="PTHR31342:SF16">
    <property type="entry name" value="TALIN_MIDDLE DOMAIN-CONTAINING PROTEIN"/>
    <property type="match status" value="1"/>
</dbReference>
<feature type="region of interest" description="Disordered" evidence="2">
    <location>
        <begin position="29"/>
        <end position="51"/>
    </location>
</feature>
<feature type="compositionally biased region" description="Basic and acidic residues" evidence="2">
    <location>
        <begin position="37"/>
        <end position="48"/>
    </location>
</feature>
<feature type="compositionally biased region" description="Basic and acidic residues" evidence="2">
    <location>
        <begin position="344"/>
        <end position="354"/>
    </location>
</feature>
<feature type="compositionally biased region" description="Pro residues" evidence="2">
    <location>
        <begin position="373"/>
        <end position="386"/>
    </location>
</feature>
<protein>
    <recommendedName>
        <fullName evidence="5">Hydroxyproline-rich glycoprotein</fullName>
    </recommendedName>
</protein>
<feature type="compositionally biased region" description="Basic and acidic residues" evidence="2">
    <location>
        <begin position="315"/>
        <end position="324"/>
    </location>
</feature>
<dbReference type="AlphaFoldDB" id="A0AAE1JJ06"/>
<dbReference type="InterPro" id="IPR040265">
    <property type="entry name" value="CHUP1/IPGA1-like"/>
</dbReference>
<organism evidence="3 4">
    <name type="scientific">Acacia crassicarpa</name>
    <name type="common">northern wattle</name>
    <dbReference type="NCBI Taxonomy" id="499986"/>
    <lineage>
        <taxon>Eukaryota</taxon>
        <taxon>Viridiplantae</taxon>
        <taxon>Streptophyta</taxon>
        <taxon>Embryophyta</taxon>
        <taxon>Tracheophyta</taxon>
        <taxon>Spermatophyta</taxon>
        <taxon>Magnoliopsida</taxon>
        <taxon>eudicotyledons</taxon>
        <taxon>Gunneridae</taxon>
        <taxon>Pentapetalae</taxon>
        <taxon>rosids</taxon>
        <taxon>fabids</taxon>
        <taxon>Fabales</taxon>
        <taxon>Fabaceae</taxon>
        <taxon>Caesalpinioideae</taxon>
        <taxon>mimosoid clade</taxon>
        <taxon>Acacieae</taxon>
        <taxon>Acacia</taxon>
    </lineage>
</organism>
<keyword evidence="1" id="KW-0175">Coiled coil</keyword>
<feature type="compositionally biased region" description="Basic and acidic residues" evidence="2">
    <location>
        <begin position="298"/>
        <end position="307"/>
    </location>
</feature>
<dbReference type="PANTHER" id="PTHR31342">
    <property type="entry name" value="PROTEIN CHUP1, CHLOROPLASTIC"/>
    <property type="match status" value="1"/>
</dbReference>
<accession>A0AAE1JJ06</accession>
<feature type="region of interest" description="Disordered" evidence="2">
    <location>
        <begin position="298"/>
        <end position="547"/>
    </location>
</feature>
<dbReference type="Proteomes" id="UP001293593">
    <property type="component" value="Unassembled WGS sequence"/>
</dbReference>
<dbReference type="EMBL" id="JAWXYG010000005">
    <property type="protein sequence ID" value="KAK4271497.1"/>
    <property type="molecule type" value="Genomic_DNA"/>
</dbReference>
<feature type="compositionally biased region" description="Polar residues" evidence="2">
    <location>
        <begin position="480"/>
        <end position="490"/>
    </location>
</feature>
<comment type="caution">
    <text evidence="3">The sequence shown here is derived from an EMBL/GenBank/DDBJ whole genome shotgun (WGS) entry which is preliminary data.</text>
</comment>
<feature type="compositionally biased region" description="Pro residues" evidence="2">
    <location>
        <begin position="491"/>
        <end position="525"/>
    </location>
</feature>
<dbReference type="SUPFAM" id="SSF101447">
    <property type="entry name" value="Formin homology 2 domain (FH2 domain)"/>
    <property type="match status" value="1"/>
</dbReference>
<evidence type="ECO:0000256" key="1">
    <source>
        <dbReference type="ARBA" id="ARBA00023054"/>
    </source>
</evidence>